<keyword evidence="2 3" id="KW-0812">Transmembrane</keyword>
<gene>
    <name evidence="3" type="ORF">TGDOM2_289150</name>
</gene>
<feature type="region of interest" description="Disordered" evidence="1">
    <location>
        <begin position="397"/>
        <end position="425"/>
    </location>
</feature>
<sequence>MKTRSATPSLHATSCRRRAVCHLPCCHVGSDCSVLIGSSRLSCLSSASTVASITQPSLVVIPLPQSRPPSGSVGFALHTLETSVPQDSDSRMSRRSSPLSEAACPRERRRLRDPELESLSTCDEEHRNSLVWEMGVPGPSRPTSAQKPRRKSASAALTSLLASTDPRDHVYGTCPGGRSAVNAAVREFGRIEDARQAAYEASCLEDYGGKREETQRTRLSWLSSTLAFLGLACLYLTWLLDVQTETMLPVLGSIGQVLSMPSFVFHALLRLQRSLASQIAFTASDPPAGDAPAAHLFPHAAGEANDREISRHFAFLPEGSLSATSDQARETEPRENHMREQIVLKPWMPLIRQLDDWMETEFAEGAGEKEPGENPANPEAFLFRPRLQRGFQKDDFQREHLSAESQAASSGSREEGKRERKTDRREAIQEDWKAFADLQRSCAIPYHDGAFLIPEETPQNDPILQLPREMLLSSRDASAALRKSCRVPLDLPSSASSSSESRACSPNELLGLLLVREKQLQRELVRDTFLRVSQEDENLDEMRRRLPPLPFCLVKPTNNAFFFDKAHWEALELLSLLQKKPLDLFLADLTHAARETGVFGGDSEDSSGHRGRSSEDSDIRDAASILYSKGLWDLDDHVAVAPAGFELKGHFNRYSWNSDEATMHEAKEKSFSWKARGDLPSGSQILVNQGQLSNLHTLHRFGIVEESNSWGPVFLFRRIHDEDFEISPPFASFRHARGVAVPGELLFAHTPENMRKLPSWMLRKRVVPRDGTMCFHPEYRANPNAHYSCPPVANAGEATEEGNAEELPELDRPSAQESQTSTGQAGMVCEPSVFFNRTFGFGSLVLHRRGPIGGFDRVSYQCLRELVSSSLVASAREKPPPDGEAVEVEELEDTEGVSLATKEALTASLLKEACFLQLENTQQAVSLLKERQRQEEKAKEESREKGMALGRKAGEQNDSETQVTEMMLQAAKGDEKLLQRCVQYFTALERRATVWERASAQF</sequence>
<reference evidence="3 4" key="1">
    <citation type="submission" date="2014-02" db="EMBL/GenBank/DDBJ databases">
        <authorList>
            <person name="Sibley D."/>
            <person name="Venepally P."/>
            <person name="Karamycheva S."/>
            <person name="Hadjithomas M."/>
            <person name="Khan A."/>
            <person name="Brunk B."/>
            <person name="Roos D."/>
            <person name="Caler E."/>
            <person name="Lorenzi H."/>
        </authorList>
    </citation>
    <scope>NUCLEOTIDE SEQUENCE [LARGE SCALE GENOMIC DNA]</scope>
    <source>
        <strain evidence="3 4">GAB2-2007-GAL-DOM2</strain>
    </source>
</reference>
<keyword evidence="2" id="KW-0472">Membrane</keyword>
<feature type="region of interest" description="Disordered" evidence="1">
    <location>
        <begin position="133"/>
        <end position="153"/>
    </location>
</feature>
<feature type="region of interest" description="Disordered" evidence="1">
    <location>
        <begin position="790"/>
        <end position="823"/>
    </location>
</feature>
<feature type="compositionally biased region" description="Acidic residues" evidence="1">
    <location>
        <begin position="798"/>
        <end position="808"/>
    </location>
</feature>
<evidence type="ECO:0000256" key="2">
    <source>
        <dbReference type="SAM" id="Phobius"/>
    </source>
</evidence>
<feature type="compositionally biased region" description="Basic and acidic residues" evidence="1">
    <location>
        <begin position="929"/>
        <end position="946"/>
    </location>
</feature>
<dbReference type="VEuPathDB" id="ToxoDB:TGDOM2_289150"/>
<feature type="compositionally biased region" description="Basic and acidic residues" evidence="1">
    <location>
        <begin position="606"/>
        <end position="616"/>
    </location>
</feature>
<keyword evidence="2" id="KW-1133">Transmembrane helix</keyword>
<dbReference type="AlphaFoldDB" id="A0A086KE64"/>
<feature type="compositionally biased region" description="Acidic residues" evidence="1">
    <location>
        <begin position="884"/>
        <end position="894"/>
    </location>
</feature>
<feature type="transmembrane region" description="Helical" evidence="2">
    <location>
        <begin position="219"/>
        <end position="240"/>
    </location>
</feature>
<proteinExistence type="predicted"/>
<evidence type="ECO:0000256" key="1">
    <source>
        <dbReference type="SAM" id="MobiDB-lite"/>
    </source>
</evidence>
<feature type="compositionally biased region" description="Basic and acidic residues" evidence="1">
    <location>
        <begin position="412"/>
        <end position="425"/>
    </location>
</feature>
<name>A0A086KE64_TOXGO</name>
<feature type="region of interest" description="Disordered" evidence="1">
    <location>
        <begin position="929"/>
        <end position="961"/>
    </location>
</feature>
<organism evidence="3 4">
    <name type="scientific">Toxoplasma gondii GAB2-2007-GAL-DOM2</name>
    <dbReference type="NCBI Taxonomy" id="1130820"/>
    <lineage>
        <taxon>Eukaryota</taxon>
        <taxon>Sar</taxon>
        <taxon>Alveolata</taxon>
        <taxon>Apicomplexa</taxon>
        <taxon>Conoidasida</taxon>
        <taxon>Coccidia</taxon>
        <taxon>Eucoccidiorida</taxon>
        <taxon>Eimeriorina</taxon>
        <taxon>Sarcocystidae</taxon>
        <taxon>Toxoplasma</taxon>
    </lineage>
</organism>
<protein>
    <submittedName>
        <fullName evidence="3">Putative transmembrane protein</fullName>
    </submittedName>
</protein>
<evidence type="ECO:0000313" key="4">
    <source>
        <dbReference type="Proteomes" id="UP000028837"/>
    </source>
</evidence>
<dbReference type="OrthoDB" id="331611at2759"/>
<comment type="caution">
    <text evidence="3">The sequence shown here is derived from an EMBL/GenBank/DDBJ whole genome shotgun (WGS) entry which is preliminary data.</text>
</comment>
<evidence type="ECO:0000313" key="3">
    <source>
        <dbReference type="EMBL" id="KFG42682.1"/>
    </source>
</evidence>
<feature type="region of interest" description="Disordered" evidence="1">
    <location>
        <begin position="81"/>
        <end position="110"/>
    </location>
</feature>
<feature type="region of interest" description="Disordered" evidence="1">
    <location>
        <begin position="874"/>
        <end position="894"/>
    </location>
</feature>
<feature type="region of interest" description="Disordered" evidence="1">
    <location>
        <begin position="597"/>
        <end position="616"/>
    </location>
</feature>
<dbReference type="Proteomes" id="UP000028837">
    <property type="component" value="Unassembled WGS sequence"/>
</dbReference>
<dbReference type="EMBL" id="AHZU02000575">
    <property type="protein sequence ID" value="KFG42682.1"/>
    <property type="molecule type" value="Genomic_DNA"/>
</dbReference>
<accession>A0A086KE64</accession>